<comment type="caution">
    <text evidence="4">The sequence shown here is derived from an EMBL/GenBank/DDBJ whole genome shotgun (WGS) entry which is preliminary data.</text>
</comment>
<dbReference type="InterPro" id="IPR058530">
    <property type="entry name" value="Baseplate_J-like_C"/>
</dbReference>
<gene>
    <name evidence="4" type="ORF">IAB89_07795</name>
</gene>
<evidence type="ECO:0000259" key="2">
    <source>
        <dbReference type="Pfam" id="PF26078"/>
    </source>
</evidence>
<evidence type="ECO:0000259" key="3">
    <source>
        <dbReference type="Pfam" id="PF26079"/>
    </source>
</evidence>
<feature type="domain" description="Baseplate J-like central" evidence="2">
    <location>
        <begin position="241"/>
        <end position="307"/>
    </location>
</feature>
<organism evidence="4 5">
    <name type="scientific">Candidatus Caccousia avicola</name>
    <dbReference type="NCBI Taxonomy" id="2840721"/>
    <lineage>
        <taxon>Bacteria</taxon>
        <taxon>Bacillati</taxon>
        <taxon>Bacillota</taxon>
        <taxon>Clostridia</taxon>
        <taxon>Eubacteriales</taxon>
        <taxon>Oscillospiraceae</taxon>
        <taxon>Oscillospiraceae incertae sedis</taxon>
        <taxon>Candidatus Caccousia</taxon>
    </lineage>
</organism>
<reference evidence="4" key="2">
    <citation type="journal article" date="2021" name="PeerJ">
        <title>Extensive microbial diversity within the chicken gut microbiome revealed by metagenomics and culture.</title>
        <authorList>
            <person name="Gilroy R."/>
            <person name="Ravi A."/>
            <person name="Getino M."/>
            <person name="Pursley I."/>
            <person name="Horton D.L."/>
            <person name="Alikhan N.F."/>
            <person name="Baker D."/>
            <person name="Gharbi K."/>
            <person name="Hall N."/>
            <person name="Watson M."/>
            <person name="Adriaenssens E.M."/>
            <person name="Foster-Nyarko E."/>
            <person name="Jarju S."/>
            <person name="Secka A."/>
            <person name="Antonio M."/>
            <person name="Oren A."/>
            <person name="Chaudhuri R.R."/>
            <person name="La Ragione R."/>
            <person name="Hildebrand F."/>
            <person name="Pallen M.J."/>
        </authorList>
    </citation>
    <scope>NUCLEOTIDE SEQUENCE</scope>
    <source>
        <strain evidence="4">ChiSxjej1B13-7958</strain>
    </source>
</reference>
<name>A0A9D1ANW6_9FIRM</name>
<evidence type="ECO:0000313" key="4">
    <source>
        <dbReference type="EMBL" id="HIR47542.1"/>
    </source>
</evidence>
<proteinExistence type="inferred from homology"/>
<comment type="similarity">
    <text evidence="1">Belongs to the Mu gp47/PBSX XkdT family.</text>
</comment>
<dbReference type="PANTHER" id="PTHR37829">
    <property type="entry name" value="PHAGE-LIKE ELEMENT PBSX PROTEIN XKDT"/>
    <property type="match status" value="1"/>
</dbReference>
<reference evidence="4" key="1">
    <citation type="submission" date="2020-10" db="EMBL/GenBank/DDBJ databases">
        <authorList>
            <person name="Gilroy R."/>
        </authorList>
    </citation>
    <scope>NUCLEOTIDE SEQUENCE</scope>
    <source>
        <strain evidence="4">ChiSxjej1B13-7958</strain>
    </source>
</reference>
<dbReference type="InterPro" id="IPR058531">
    <property type="entry name" value="Baseplate_J_M"/>
</dbReference>
<dbReference type="PANTHER" id="PTHR37829:SF3">
    <property type="entry name" value="PROTEIN JAYE-RELATED"/>
    <property type="match status" value="1"/>
</dbReference>
<feature type="domain" description="Baseplate J-like C-terminal" evidence="3">
    <location>
        <begin position="314"/>
        <end position="402"/>
    </location>
</feature>
<evidence type="ECO:0000313" key="5">
    <source>
        <dbReference type="Proteomes" id="UP000824242"/>
    </source>
</evidence>
<dbReference type="EMBL" id="DVGZ01000082">
    <property type="protein sequence ID" value="HIR47542.1"/>
    <property type="molecule type" value="Genomic_DNA"/>
</dbReference>
<dbReference type="Pfam" id="PF26078">
    <property type="entry name" value="Baseplate_J_M"/>
    <property type="match status" value="1"/>
</dbReference>
<dbReference type="InterPro" id="IPR052399">
    <property type="entry name" value="Phage_Baseplate_Assmbl_Protein"/>
</dbReference>
<accession>A0A9D1ANW6</accession>
<protein>
    <submittedName>
        <fullName evidence="4">Baseplate J/gp47 family protein</fullName>
    </submittedName>
</protein>
<evidence type="ECO:0000256" key="1">
    <source>
        <dbReference type="ARBA" id="ARBA00038087"/>
    </source>
</evidence>
<dbReference type="AlphaFoldDB" id="A0A9D1ANW6"/>
<dbReference type="Pfam" id="PF26079">
    <property type="entry name" value="Baseplate_J_C"/>
    <property type="match status" value="1"/>
</dbReference>
<sequence length="405" mass="43409">MYEDITYEGLLSSMLTAALADQPGLDAREGSVLWYGQAPAAAEAQNLYIQLDAVLNETFADTASRPYLLRRAAERGLSPKPASCALIRGEFLPETLEIPLGTRFNLGEVNYAVEEKLEPGSYSLRCETAGTAGNDVPGDLTPVEYVPGLQSASAKELLIPGTDEEETEAFRARYLASFVSQSFGGNAADYREKVGAIAGVGGVKVYRAWNGPLSPNDLRPPEEWEDWFAALPEETPESVAQWLDAVSRAASEGLLTTGGVVRLTILDSTFSPPSAELVEQVQQAVDPKGEAGEGEGFAPIGHVVLVEGVTGREVEISASFVYEDSWDWEACRPYLEQAARDYLLSLRKAWADSPKGLTVRISALESAFLACPGILDVTGTTLCGEAANLELTEDEVPVEGALHGS</sequence>
<dbReference type="Proteomes" id="UP000824242">
    <property type="component" value="Unassembled WGS sequence"/>
</dbReference>